<accession>A0ACA9R0H7</accession>
<reference evidence="1" key="1">
    <citation type="submission" date="2021-06" db="EMBL/GenBank/DDBJ databases">
        <authorList>
            <person name="Kallberg Y."/>
            <person name="Tangrot J."/>
            <person name="Rosling A."/>
        </authorList>
    </citation>
    <scope>NUCLEOTIDE SEQUENCE</scope>
    <source>
        <strain evidence="1">MA461A</strain>
    </source>
</reference>
<organism evidence="1 2">
    <name type="scientific">Racocetra persica</name>
    <dbReference type="NCBI Taxonomy" id="160502"/>
    <lineage>
        <taxon>Eukaryota</taxon>
        <taxon>Fungi</taxon>
        <taxon>Fungi incertae sedis</taxon>
        <taxon>Mucoromycota</taxon>
        <taxon>Glomeromycotina</taxon>
        <taxon>Glomeromycetes</taxon>
        <taxon>Diversisporales</taxon>
        <taxon>Gigasporaceae</taxon>
        <taxon>Racocetra</taxon>
    </lineage>
</organism>
<sequence>LLKKVFEPKYNSRENYDIYFSLIYGPQCENKNEEKTNSSINESNKILSGGLWHIGNMFITNFDKECRYPKKKKETK</sequence>
<gene>
    <name evidence="1" type="ORF">RPERSI_LOCUS16507</name>
</gene>
<evidence type="ECO:0000313" key="2">
    <source>
        <dbReference type="Proteomes" id="UP000789920"/>
    </source>
</evidence>
<proteinExistence type="predicted"/>
<evidence type="ECO:0000313" key="1">
    <source>
        <dbReference type="EMBL" id="CAG8771878.1"/>
    </source>
</evidence>
<feature type="non-terminal residue" evidence="1">
    <location>
        <position position="76"/>
    </location>
</feature>
<dbReference type="EMBL" id="CAJVQC010040914">
    <property type="protein sequence ID" value="CAG8771878.1"/>
    <property type="molecule type" value="Genomic_DNA"/>
</dbReference>
<comment type="caution">
    <text evidence="1">The sequence shown here is derived from an EMBL/GenBank/DDBJ whole genome shotgun (WGS) entry which is preliminary data.</text>
</comment>
<feature type="non-terminal residue" evidence="1">
    <location>
        <position position="1"/>
    </location>
</feature>
<protein>
    <submittedName>
        <fullName evidence="1">36758_t:CDS:1</fullName>
    </submittedName>
</protein>
<keyword evidence="2" id="KW-1185">Reference proteome</keyword>
<name>A0ACA9R0H7_9GLOM</name>
<dbReference type="Proteomes" id="UP000789920">
    <property type="component" value="Unassembled WGS sequence"/>
</dbReference>